<accession>A0ABN6H290</accession>
<dbReference type="EMBL" id="AP024702">
    <property type="protein sequence ID" value="BCX47726.1"/>
    <property type="molecule type" value="Genomic_DNA"/>
</dbReference>
<evidence type="ECO:0000313" key="2">
    <source>
        <dbReference type="EMBL" id="BCX47726.1"/>
    </source>
</evidence>
<reference evidence="2 3" key="1">
    <citation type="submission" date="2021-06" db="EMBL/GenBank/DDBJ databases">
        <title>Complete genome of Haloferula helveola possessing various polysaccharide degrading enzymes.</title>
        <authorList>
            <person name="Takami H."/>
            <person name="Huang C."/>
            <person name="Hamasaki K."/>
        </authorList>
    </citation>
    <scope>NUCLEOTIDE SEQUENCE [LARGE SCALE GENOMIC DNA]</scope>
    <source>
        <strain evidence="2 3">CN-1</strain>
    </source>
</reference>
<protein>
    <submittedName>
        <fullName evidence="2">Uncharacterized protein</fullName>
    </submittedName>
</protein>
<organism evidence="2 3">
    <name type="scientific">Haloferula helveola</name>
    <dbReference type="NCBI Taxonomy" id="490095"/>
    <lineage>
        <taxon>Bacteria</taxon>
        <taxon>Pseudomonadati</taxon>
        <taxon>Verrucomicrobiota</taxon>
        <taxon>Verrucomicrobiia</taxon>
        <taxon>Verrucomicrobiales</taxon>
        <taxon>Verrucomicrobiaceae</taxon>
        <taxon>Haloferula</taxon>
    </lineage>
</organism>
<name>A0ABN6H290_9BACT</name>
<proteinExistence type="predicted"/>
<sequence length="201" mass="22005">MNTLAFKIEPCPVANDHQVRLIVDGHDWFEDDDTLGIDPPEFFAQGALISGGMITVGRCGCGAVGCDNIEFEVERKSPGVIWRVREGVSYVFRESDYDRLIEAASSDFSWEDANRTAERLVADVLAGTTIDDGFQFDWASARVGHGKITLSYSRAGEQRTFDFGWDGVTPESAIPGAKRFKQTRVDQGVGGQPATPPRVGD</sequence>
<dbReference type="RefSeq" id="WP_338690077.1">
    <property type="nucleotide sequence ID" value="NZ_AP024702.1"/>
</dbReference>
<keyword evidence="3" id="KW-1185">Reference proteome</keyword>
<evidence type="ECO:0000313" key="3">
    <source>
        <dbReference type="Proteomes" id="UP001374893"/>
    </source>
</evidence>
<gene>
    <name evidence="2" type="ORF">HAHE_16340</name>
</gene>
<dbReference type="Proteomes" id="UP001374893">
    <property type="component" value="Chromosome"/>
</dbReference>
<feature type="region of interest" description="Disordered" evidence="1">
    <location>
        <begin position="176"/>
        <end position="201"/>
    </location>
</feature>
<evidence type="ECO:0000256" key="1">
    <source>
        <dbReference type="SAM" id="MobiDB-lite"/>
    </source>
</evidence>